<dbReference type="PANTHER" id="PTHR18945">
    <property type="entry name" value="NEUROTRANSMITTER GATED ION CHANNEL"/>
    <property type="match status" value="1"/>
</dbReference>
<evidence type="ECO:0000256" key="1">
    <source>
        <dbReference type="ARBA" id="ARBA00004651"/>
    </source>
</evidence>
<dbReference type="SUPFAM" id="SSF90112">
    <property type="entry name" value="Neurotransmitter-gated ion-channel transmembrane pore"/>
    <property type="match status" value="1"/>
</dbReference>
<dbReference type="InterPro" id="IPR006029">
    <property type="entry name" value="Neurotrans-gated_channel_TM"/>
</dbReference>
<dbReference type="InterPro" id="IPR036734">
    <property type="entry name" value="Neur_chan_lig-bd_sf"/>
</dbReference>
<dbReference type="SUPFAM" id="SSF63712">
    <property type="entry name" value="Nicotinic receptor ligand binding domain-like"/>
    <property type="match status" value="1"/>
</dbReference>
<evidence type="ECO:0000256" key="16">
    <source>
        <dbReference type="RuleBase" id="RU000687"/>
    </source>
</evidence>
<dbReference type="GeneID" id="117651063"/>
<comment type="caution">
    <text evidence="16">Lacks conserved residue(s) required for the propagation of feature annotation.</text>
</comment>
<dbReference type="NCBIfam" id="TIGR00860">
    <property type="entry name" value="LIC"/>
    <property type="match status" value="1"/>
</dbReference>
<dbReference type="KEGG" id="tpal:117651063"/>
<feature type="transmembrane region" description="Helical" evidence="16">
    <location>
        <begin position="372"/>
        <end position="395"/>
    </location>
</feature>
<evidence type="ECO:0000256" key="12">
    <source>
        <dbReference type="ARBA" id="ARBA00051122"/>
    </source>
</evidence>
<evidence type="ECO:0000256" key="8">
    <source>
        <dbReference type="ARBA" id="ARBA00023136"/>
    </source>
</evidence>
<keyword evidence="19" id="KW-1185">Reference proteome</keyword>
<keyword evidence="8 16" id="KW-0472">Membrane</keyword>
<evidence type="ECO:0000256" key="14">
    <source>
        <dbReference type="ARBA" id="ARBA00073427"/>
    </source>
</evidence>
<keyword evidence="10" id="KW-1071">Ligand-gated ion channel</keyword>
<evidence type="ECO:0000256" key="3">
    <source>
        <dbReference type="ARBA" id="ARBA00022475"/>
    </source>
</evidence>
<dbReference type="CDD" id="cd18987">
    <property type="entry name" value="LGIC_ECD_anion"/>
    <property type="match status" value="1"/>
</dbReference>
<evidence type="ECO:0000256" key="2">
    <source>
        <dbReference type="ARBA" id="ARBA00022448"/>
    </source>
</evidence>
<dbReference type="RefSeq" id="XP_034250680.1">
    <property type="nucleotide sequence ID" value="XM_034394789.1"/>
</dbReference>
<accession>A0A6P8ZZT8</accession>
<keyword evidence="2 16" id="KW-0813">Transport</keyword>
<comment type="catalytic activity">
    <reaction evidence="12">
        <text>chloride(in) = chloride(out)</text>
        <dbReference type="Rhea" id="RHEA:29823"/>
        <dbReference type="ChEBI" id="CHEBI:17996"/>
    </reaction>
    <physiologicalReaction direction="left-to-right" evidence="12">
        <dbReference type="Rhea" id="RHEA:29824"/>
    </physiologicalReaction>
</comment>
<gene>
    <name evidence="20" type="primary">LOC117651063</name>
</gene>
<organism evidence="20">
    <name type="scientific">Thrips palmi</name>
    <name type="common">Melon thrips</name>
    <dbReference type="NCBI Taxonomy" id="161013"/>
    <lineage>
        <taxon>Eukaryota</taxon>
        <taxon>Metazoa</taxon>
        <taxon>Ecdysozoa</taxon>
        <taxon>Arthropoda</taxon>
        <taxon>Hexapoda</taxon>
        <taxon>Insecta</taxon>
        <taxon>Pterygota</taxon>
        <taxon>Neoptera</taxon>
        <taxon>Paraneoptera</taxon>
        <taxon>Thysanoptera</taxon>
        <taxon>Terebrantia</taxon>
        <taxon>Thripoidea</taxon>
        <taxon>Thripidae</taxon>
        <taxon>Thrips</taxon>
    </lineage>
</organism>
<dbReference type="GO" id="GO:0005886">
    <property type="term" value="C:plasma membrane"/>
    <property type="evidence" value="ECO:0007669"/>
    <property type="project" value="UniProtKB-SubCell"/>
</dbReference>
<dbReference type="Pfam" id="PF02931">
    <property type="entry name" value="Neur_chan_LBD"/>
    <property type="match status" value="1"/>
</dbReference>
<evidence type="ECO:0000256" key="10">
    <source>
        <dbReference type="ARBA" id="ARBA00023286"/>
    </source>
</evidence>
<evidence type="ECO:0000256" key="7">
    <source>
        <dbReference type="ARBA" id="ARBA00023065"/>
    </source>
</evidence>
<evidence type="ECO:0000256" key="15">
    <source>
        <dbReference type="ARBA" id="ARBA00082029"/>
    </source>
</evidence>
<keyword evidence="11 16" id="KW-0407">Ion channel</keyword>
<dbReference type="CDD" id="cd19049">
    <property type="entry name" value="LGIC_TM_anion"/>
    <property type="match status" value="1"/>
</dbReference>
<dbReference type="GO" id="GO:0004888">
    <property type="term" value="F:transmembrane signaling receptor activity"/>
    <property type="evidence" value="ECO:0007669"/>
    <property type="project" value="InterPro"/>
</dbReference>
<feature type="domain" description="Neurotransmitter-gated ion-channel transmembrane" evidence="18">
    <location>
        <begin position="315"/>
        <end position="566"/>
    </location>
</feature>
<dbReference type="Pfam" id="PF02932">
    <property type="entry name" value="Neur_chan_memb"/>
    <property type="match status" value="1"/>
</dbReference>
<sequence length="571" mass="64234">MEGTKRCLESFCRTGLTLAHARVGVRGAVIGLQALSLTHTRGFVGPPGRGTGRVCPIPKRNLCHDKAESSSNCPALEPDLSSFELLVRLTDPCRYDRFARPEHDGDPLPINTRMFVYYLGSVEAHTLRFSAHIMLRYRWTDPRLAFSETSPALTKVIGETMIRDRIWVPHVYLVNEHESRVMGAGKEDVIVTIKPSGTVLFSTRIKVTMLCIMDLQKFPFDQQSCPMVFESWMYNTTEMQLHWEKDNPVILDPGLRLTEYSLSSHWANESEATYQYTPDMTVDEMGLDKFGGNYSRLNVQFLLKREVGHYIMDYYVPSILLVVVSWVSFWLDPNAVPGRTTLGTSTMLTFITLTRNSGSPLPKVSYIKATEIWFMVCTAFIFGSLVEFAFVNTIWRRKNNVELKKVNTKYVLKSTLTPTLHRKQTMMERCRSCPDMVEEGRKPSDGNLFSQTNTLSVGSLESMRDPFSSTYTLNSTLAAGSVPGLSSDCHDIVVPIPAQCAAGKAGKGSKGYKANNMAQCEQGLSAPGHAAHGFTTMTPQEIAQWIDRRSRVVFPLSFVVFNVLYWGFVWI</sequence>
<evidence type="ECO:0000256" key="4">
    <source>
        <dbReference type="ARBA" id="ARBA00022692"/>
    </source>
</evidence>
<keyword evidence="7 16" id="KW-0406">Ion transport</keyword>
<dbReference type="GO" id="GO:0005230">
    <property type="term" value="F:extracellular ligand-gated monoatomic ion channel activity"/>
    <property type="evidence" value="ECO:0007669"/>
    <property type="project" value="InterPro"/>
</dbReference>
<evidence type="ECO:0000256" key="13">
    <source>
        <dbReference type="ARBA" id="ARBA00061606"/>
    </source>
</evidence>
<dbReference type="InterPro" id="IPR006202">
    <property type="entry name" value="Neur_chan_lig-bd"/>
</dbReference>
<dbReference type="Proteomes" id="UP000515158">
    <property type="component" value="Unplaced"/>
</dbReference>
<dbReference type="OrthoDB" id="3176171at2759"/>
<dbReference type="InterPro" id="IPR036719">
    <property type="entry name" value="Neuro-gated_channel_TM_sf"/>
</dbReference>
<dbReference type="Gene3D" id="1.20.58.390">
    <property type="entry name" value="Neurotransmitter-gated ion-channel transmembrane domain"/>
    <property type="match status" value="1"/>
</dbReference>
<keyword evidence="4 16" id="KW-0812">Transmembrane</keyword>
<dbReference type="InterPro" id="IPR006028">
    <property type="entry name" value="GABAA/Glycine_rcpt"/>
</dbReference>
<keyword evidence="5" id="KW-0732">Signal</keyword>
<dbReference type="GO" id="GO:0005254">
    <property type="term" value="F:chloride channel activity"/>
    <property type="evidence" value="ECO:0007669"/>
    <property type="project" value="UniProtKB-ARBA"/>
</dbReference>
<comment type="similarity">
    <text evidence="13 16">Belongs to the ligand-gated ion channel (TC 1.A.9) family.</text>
</comment>
<keyword evidence="6 16" id="KW-1133">Transmembrane helix</keyword>
<evidence type="ECO:0000256" key="11">
    <source>
        <dbReference type="ARBA" id="ARBA00023303"/>
    </source>
</evidence>
<feature type="transmembrane region" description="Helical" evidence="16">
    <location>
        <begin position="314"/>
        <end position="331"/>
    </location>
</feature>
<evidence type="ECO:0000256" key="6">
    <source>
        <dbReference type="ARBA" id="ARBA00022989"/>
    </source>
</evidence>
<evidence type="ECO:0000313" key="20">
    <source>
        <dbReference type="RefSeq" id="XP_034250680.1"/>
    </source>
</evidence>
<name>A0A6P8ZZT8_THRPL</name>
<keyword evidence="9" id="KW-0325">Glycoprotein</keyword>
<dbReference type="Gene3D" id="2.70.170.10">
    <property type="entry name" value="Neurotransmitter-gated ion-channel ligand-binding domain"/>
    <property type="match status" value="1"/>
</dbReference>
<feature type="domain" description="Neurotransmitter-gated ion-channel ligand-binding" evidence="17">
    <location>
        <begin position="85"/>
        <end position="305"/>
    </location>
</feature>
<evidence type="ECO:0000256" key="5">
    <source>
        <dbReference type="ARBA" id="ARBA00022729"/>
    </source>
</evidence>
<comment type="subcellular location">
    <subcellularLocation>
        <location evidence="1">Cell membrane</location>
        <topology evidence="1">Multi-pass membrane protein</topology>
    </subcellularLocation>
</comment>
<proteinExistence type="inferred from homology"/>
<dbReference type="PROSITE" id="PS00236">
    <property type="entry name" value="NEUROTR_ION_CHANNEL"/>
    <property type="match status" value="1"/>
</dbReference>
<dbReference type="PRINTS" id="PR00253">
    <property type="entry name" value="GABAARECEPTR"/>
</dbReference>
<evidence type="ECO:0000313" key="19">
    <source>
        <dbReference type="Proteomes" id="UP000515158"/>
    </source>
</evidence>
<evidence type="ECO:0000256" key="9">
    <source>
        <dbReference type="ARBA" id="ARBA00023180"/>
    </source>
</evidence>
<reference evidence="20" key="1">
    <citation type="submission" date="2025-08" db="UniProtKB">
        <authorList>
            <consortium name="RefSeq"/>
        </authorList>
    </citation>
    <scope>IDENTIFICATION</scope>
    <source>
        <tissue evidence="20">Total insect</tissue>
    </source>
</reference>
<protein>
    <recommendedName>
        <fullName evidence="14">pH-sensitive chloride channel 2</fullName>
    </recommendedName>
    <alternativeName>
        <fullName evidence="15">Ligand-gated chloride channel protein hodor</fullName>
    </alternativeName>
</protein>
<feature type="transmembrane region" description="Helical" evidence="16">
    <location>
        <begin position="552"/>
        <end position="570"/>
    </location>
</feature>
<dbReference type="InterPro" id="IPR006201">
    <property type="entry name" value="Neur_channel"/>
</dbReference>
<dbReference type="FunCoup" id="A0A6P8ZZT8">
    <property type="interactions" value="2"/>
</dbReference>
<keyword evidence="3" id="KW-1003">Cell membrane</keyword>
<dbReference type="InterPro" id="IPR038050">
    <property type="entry name" value="Neuro_actylchol_rec"/>
</dbReference>
<dbReference type="InterPro" id="IPR018000">
    <property type="entry name" value="Neurotransmitter_ion_chnl_CS"/>
</dbReference>
<dbReference type="PRINTS" id="PR00252">
    <property type="entry name" value="NRIONCHANNEL"/>
</dbReference>
<dbReference type="FunFam" id="2.70.170.10:FF:000042">
    <property type="entry name" value="Blast:Glycine receptor subunit alpha-3"/>
    <property type="match status" value="1"/>
</dbReference>
<dbReference type="InParanoid" id="A0A6P8ZZT8"/>
<evidence type="ECO:0000259" key="17">
    <source>
        <dbReference type="Pfam" id="PF02931"/>
    </source>
</evidence>
<dbReference type="AlphaFoldDB" id="A0A6P8ZZT8"/>
<dbReference type="GO" id="GO:0099095">
    <property type="term" value="F:ligand-gated monoatomic anion channel activity"/>
    <property type="evidence" value="ECO:0007669"/>
    <property type="project" value="UniProtKB-ARBA"/>
</dbReference>
<evidence type="ECO:0000259" key="18">
    <source>
        <dbReference type="Pfam" id="PF02932"/>
    </source>
</evidence>